<evidence type="ECO:0000313" key="1">
    <source>
        <dbReference type="EMBL" id="KAL2489636.1"/>
    </source>
</evidence>
<gene>
    <name evidence="1" type="ORF">Fot_42928</name>
</gene>
<dbReference type="AlphaFoldDB" id="A0ABD1RMK1"/>
<keyword evidence="2" id="KW-1185">Reference proteome</keyword>
<proteinExistence type="predicted"/>
<dbReference type="EMBL" id="JBFOLJ010000012">
    <property type="protein sequence ID" value="KAL2489636.1"/>
    <property type="molecule type" value="Genomic_DNA"/>
</dbReference>
<organism evidence="1 2">
    <name type="scientific">Forsythia ovata</name>
    <dbReference type="NCBI Taxonomy" id="205694"/>
    <lineage>
        <taxon>Eukaryota</taxon>
        <taxon>Viridiplantae</taxon>
        <taxon>Streptophyta</taxon>
        <taxon>Embryophyta</taxon>
        <taxon>Tracheophyta</taxon>
        <taxon>Spermatophyta</taxon>
        <taxon>Magnoliopsida</taxon>
        <taxon>eudicotyledons</taxon>
        <taxon>Gunneridae</taxon>
        <taxon>Pentapetalae</taxon>
        <taxon>asterids</taxon>
        <taxon>lamiids</taxon>
        <taxon>Lamiales</taxon>
        <taxon>Oleaceae</taxon>
        <taxon>Forsythieae</taxon>
        <taxon>Forsythia</taxon>
    </lineage>
</organism>
<protein>
    <submittedName>
        <fullName evidence="1">Ubiquitin carboxyl-terminal hydrolase 17</fullName>
    </submittedName>
</protein>
<accession>A0ABD1RMK1</accession>
<dbReference type="GO" id="GO:0016787">
    <property type="term" value="F:hydrolase activity"/>
    <property type="evidence" value="ECO:0007669"/>
    <property type="project" value="UniProtKB-KW"/>
</dbReference>
<comment type="caution">
    <text evidence="1">The sequence shown here is derived from an EMBL/GenBank/DDBJ whole genome shotgun (WGS) entry which is preliminary data.</text>
</comment>
<keyword evidence="1" id="KW-0378">Hydrolase</keyword>
<dbReference type="Proteomes" id="UP001604277">
    <property type="component" value="Unassembled WGS sequence"/>
</dbReference>
<evidence type="ECO:0000313" key="2">
    <source>
        <dbReference type="Proteomes" id="UP001604277"/>
    </source>
</evidence>
<sequence length="172" mass="19114">MKNDEALSRPLVGSSRNRIRSCVRISTAMLNPFLSQPPMPPIRQKWKNATAKREEILRLVTMASEEEAEIADIKSVEEYKPSPLPPPLRLEKRYYCAVVVPQVHLRFLFRGRGDDGGLCYMFGEILAVAPSRECGDIQERSGAGDAITGPAEVELKSRQDHFAASSSVGFLP</sequence>
<name>A0ABD1RMK1_9LAMI</name>
<reference evidence="2" key="1">
    <citation type="submission" date="2024-07" db="EMBL/GenBank/DDBJ databases">
        <title>Two chromosome-level genome assemblies of Korean endemic species Abeliophyllum distichum and Forsythia ovata (Oleaceae).</title>
        <authorList>
            <person name="Jang H."/>
        </authorList>
    </citation>
    <scope>NUCLEOTIDE SEQUENCE [LARGE SCALE GENOMIC DNA]</scope>
</reference>